<reference evidence="18" key="4">
    <citation type="submission" date="2025-09" db="UniProtKB">
        <authorList>
            <consortium name="Ensembl"/>
        </authorList>
    </citation>
    <scope>IDENTIFICATION</scope>
</reference>
<feature type="domain" description="F-BAR" evidence="17">
    <location>
        <begin position="15"/>
        <end position="285"/>
    </location>
</feature>
<feature type="region of interest" description="Disordered" evidence="15">
    <location>
        <begin position="176"/>
        <end position="201"/>
    </location>
</feature>
<evidence type="ECO:0000256" key="6">
    <source>
        <dbReference type="ARBA" id="ARBA00022490"/>
    </source>
</evidence>
<evidence type="ECO:0000313" key="19">
    <source>
        <dbReference type="Proteomes" id="UP000265140"/>
    </source>
</evidence>
<dbReference type="Pfam" id="PF00018">
    <property type="entry name" value="SH3_1"/>
    <property type="match status" value="1"/>
</dbReference>
<feature type="region of interest" description="Disordered" evidence="15">
    <location>
        <begin position="318"/>
        <end position="381"/>
    </location>
</feature>
<feature type="compositionally biased region" description="Gly residues" evidence="15">
    <location>
        <begin position="371"/>
        <end position="380"/>
    </location>
</feature>
<keyword evidence="12" id="KW-0968">Cytoplasmic vesicle</keyword>
<keyword evidence="8 14" id="KW-0175">Coiled coil</keyword>
<dbReference type="FunFam" id="1.20.1270.60:FF:000205">
    <property type="entry name" value="Protein kinase C and casein kinase substrate in neurons protein 1"/>
    <property type="match status" value="1"/>
</dbReference>
<dbReference type="InterPro" id="IPR036028">
    <property type="entry name" value="SH3-like_dom_sf"/>
</dbReference>
<keyword evidence="5" id="KW-1003">Cell membrane</keyword>
<reference evidence="18" key="3">
    <citation type="submission" date="2025-08" db="UniProtKB">
        <authorList>
            <consortium name="Ensembl"/>
        </authorList>
    </citation>
    <scope>IDENTIFICATION</scope>
</reference>
<evidence type="ECO:0000256" key="3">
    <source>
        <dbReference type="ARBA" id="ARBA00004632"/>
    </source>
</evidence>
<dbReference type="FunFam" id="2.30.30.40:FF:000014">
    <property type="entry name" value="Kinase C and casein kinase substrate in neurons protein"/>
    <property type="match status" value="1"/>
</dbReference>
<evidence type="ECO:0000256" key="12">
    <source>
        <dbReference type="ARBA" id="ARBA00023329"/>
    </source>
</evidence>
<dbReference type="PRINTS" id="PR00452">
    <property type="entry name" value="SH3DOMAIN"/>
</dbReference>
<evidence type="ECO:0000313" key="18">
    <source>
        <dbReference type="Ensembl" id="ENSELUP00000019934.3"/>
    </source>
</evidence>
<keyword evidence="19" id="KW-1185">Reference proteome</keyword>
<dbReference type="GO" id="GO:0006897">
    <property type="term" value="P:endocytosis"/>
    <property type="evidence" value="ECO:0007669"/>
    <property type="project" value="UniProtKB-KW"/>
</dbReference>
<evidence type="ECO:0000256" key="7">
    <source>
        <dbReference type="ARBA" id="ARBA00022583"/>
    </source>
</evidence>
<dbReference type="InterPro" id="IPR001452">
    <property type="entry name" value="SH3_domain"/>
</dbReference>
<dbReference type="SUPFAM" id="SSF103657">
    <property type="entry name" value="BAR/IMD domain-like"/>
    <property type="match status" value="1"/>
</dbReference>
<dbReference type="Pfam" id="PF00611">
    <property type="entry name" value="FCH"/>
    <property type="match status" value="1"/>
</dbReference>
<dbReference type="GO" id="GO:0005543">
    <property type="term" value="F:phospholipid binding"/>
    <property type="evidence" value="ECO:0007669"/>
    <property type="project" value="TreeGrafter"/>
</dbReference>
<dbReference type="CDD" id="cd11998">
    <property type="entry name" value="SH3_PACSIN1-2"/>
    <property type="match status" value="1"/>
</dbReference>
<evidence type="ECO:0000256" key="4">
    <source>
        <dbReference type="ARBA" id="ARBA00022443"/>
    </source>
</evidence>
<evidence type="ECO:0000256" key="2">
    <source>
        <dbReference type="ARBA" id="ARBA00004413"/>
    </source>
</evidence>
<dbReference type="InterPro" id="IPR001060">
    <property type="entry name" value="FCH_dom"/>
</dbReference>
<evidence type="ECO:0008006" key="20">
    <source>
        <dbReference type="Google" id="ProtNLM"/>
    </source>
</evidence>
<evidence type="ECO:0000256" key="15">
    <source>
        <dbReference type="SAM" id="MobiDB-lite"/>
    </source>
</evidence>
<keyword evidence="10" id="KW-0472">Membrane</keyword>
<evidence type="ECO:0000256" key="11">
    <source>
        <dbReference type="ARBA" id="ARBA00023273"/>
    </source>
</evidence>
<feature type="compositionally biased region" description="Basic and acidic residues" evidence="15">
    <location>
        <begin position="189"/>
        <end position="201"/>
    </location>
</feature>
<feature type="region of interest" description="Disordered" evidence="15">
    <location>
        <begin position="404"/>
        <end position="428"/>
    </location>
</feature>
<reference evidence="18" key="2">
    <citation type="submission" date="2020-02" db="EMBL/GenBank/DDBJ databases">
        <title>Esox lucius (northern pike) genome, fEsoLuc1, primary haplotype.</title>
        <authorList>
            <person name="Myers G."/>
            <person name="Karagic N."/>
            <person name="Meyer A."/>
            <person name="Pippel M."/>
            <person name="Reichard M."/>
            <person name="Winkler S."/>
            <person name="Tracey A."/>
            <person name="Sims Y."/>
            <person name="Howe K."/>
            <person name="Rhie A."/>
            <person name="Formenti G."/>
            <person name="Durbin R."/>
            <person name="Fedrigo O."/>
            <person name="Jarvis E.D."/>
        </authorList>
    </citation>
    <scope>NUCLEOTIDE SEQUENCE [LARGE SCALE GENOMIC DNA]</scope>
</reference>
<dbReference type="GO" id="GO:1900006">
    <property type="term" value="P:positive regulation of dendrite development"/>
    <property type="evidence" value="ECO:0007669"/>
    <property type="project" value="TreeGrafter"/>
</dbReference>
<dbReference type="PANTHER" id="PTHR23065:SF23">
    <property type="entry name" value="PROTEIN KINASE C AND CASEIN KINASE SUBSTRATE IN NEURONS 1A"/>
    <property type="match status" value="1"/>
</dbReference>
<dbReference type="GO" id="GO:0048812">
    <property type="term" value="P:neuron projection morphogenesis"/>
    <property type="evidence" value="ECO:0007669"/>
    <property type="project" value="TreeGrafter"/>
</dbReference>
<keyword evidence="11" id="KW-0966">Cell projection</keyword>
<dbReference type="PROSITE" id="PS50002">
    <property type="entry name" value="SH3"/>
    <property type="match status" value="1"/>
</dbReference>
<dbReference type="SMART" id="SM00055">
    <property type="entry name" value="FCH"/>
    <property type="match status" value="1"/>
</dbReference>
<organism evidence="18 19">
    <name type="scientific">Esox lucius</name>
    <name type="common">Northern pike</name>
    <dbReference type="NCBI Taxonomy" id="8010"/>
    <lineage>
        <taxon>Eukaryota</taxon>
        <taxon>Metazoa</taxon>
        <taxon>Chordata</taxon>
        <taxon>Craniata</taxon>
        <taxon>Vertebrata</taxon>
        <taxon>Euteleostomi</taxon>
        <taxon>Actinopterygii</taxon>
        <taxon>Neopterygii</taxon>
        <taxon>Teleostei</taxon>
        <taxon>Protacanthopterygii</taxon>
        <taxon>Esociformes</taxon>
        <taxon>Esocidae</taxon>
        <taxon>Esox</taxon>
    </lineage>
</organism>
<dbReference type="PANTHER" id="PTHR23065">
    <property type="entry name" value="PROLINE-SERINE-THREONINE PHOSPHATASE INTERACTING PROTEIN 1"/>
    <property type="match status" value="1"/>
</dbReference>
<keyword evidence="9" id="KW-0446">Lipid-binding</keyword>
<dbReference type="InterPro" id="IPR027267">
    <property type="entry name" value="AH/BAR_dom_sf"/>
</dbReference>
<dbReference type="GO" id="GO:0032587">
    <property type="term" value="C:ruffle membrane"/>
    <property type="evidence" value="ECO:0007669"/>
    <property type="project" value="UniProtKB-SubCell"/>
</dbReference>
<comment type="subcellular location">
    <subcellularLocation>
        <location evidence="2">Cell membrane</location>
        <topology evidence="2">Peripheral membrane protein</topology>
        <orientation evidence="2">Cytoplasmic side</orientation>
    </subcellularLocation>
    <subcellularLocation>
        <location evidence="3">Cell projection</location>
        <location evidence="3">Ruffle membrane</location>
    </subcellularLocation>
    <subcellularLocation>
        <location evidence="1">Cytoplasmic vesicle membrane</location>
        <topology evidence="1">Peripheral membrane protein</topology>
    </subcellularLocation>
</comment>
<dbReference type="GO" id="GO:0007010">
    <property type="term" value="P:cytoskeleton organization"/>
    <property type="evidence" value="ECO:0007669"/>
    <property type="project" value="TreeGrafter"/>
</dbReference>
<dbReference type="STRING" id="8010.ENSELUP00000039153"/>
<evidence type="ECO:0000256" key="9">
    <source>
        <dbReference type="ARBA" id="ARBA00023121"/>
    </source>
</evidence>
<evidence type="ECO:0000259" key="17">
    <source>
        <dbReference type="PROSITE" id="PS51741"/>
    </source>
</evidence>
<keyword evidence="6" id="KW-0963">Cytoplasm</keyword>
<dbReference type="GO" id="GO:0030659">
    <property type="term" value="C:cytoplasmic vesicle membrane"/>
    <property type="evidence" value="ECO:0007669"/>
    <property type="project" value="UniProtKB-SubCell"/>
</dbReference>
<feature type="compositionally biased region" description="Polar residues" evidence="15">
    <location>
        <begin position="344"/>
        <end position="357"/>
    </location>
</feature>
<reference evidence="19" key="1">
    <citation type="journal article" date="2014" name="PLoS ONE">
        <title>The genome and linkage map of the northern pike (Esox lucius): conserved synteny revealed between the salmonid sister group and the Neoteleostei.</title>
        <authorList>
            <person name="Rondeau E.B."/>
            <person name="Minkley D.R."/>
            <person name="Leong J.S."/>
            <person name="Messmer A.M."/>
            <person name="Jantzen J.R."/>
            <person name="von Schalburg K.R."/>
            <person name="Lemon C."/>
            <person name="Bird N.H."/>
            <person name="Koop B.F."/>
        </authorList>
    </citation>
    <scope>NUCLEOTIDE SEQUENCE</scope>
</reference>
<sequence length="440" mass="49901">MSGSYDESAAAAASDDAMDSFWEVGNYKRAVKRIDDGHRLCNDLMGCLQERAKIEKAYGDQLTAWSKRWRQLIEKGPQYGTVERAWLGVMTEAEKVSELHQEVKNGLLNEDLEKVKNWQKEAYHKQMIGGFKEAKEADEGFKKAQKPWAKKLKEMETAKKTYHMACKEEKLAATREADGKTQASVTTDQQKKLHEKTDKCKHDVQKAKEKYEKSLLELSSVTPSYQESMEQVFDQCQQHEVKRLTFLKEILLDIKRHLNLTENQSYGSVYRELERTILGANTQEDLQWFSNHHGPGMHMNWPTFEEYNPDATAAVVKREKVKKPDGAPPTPSTEHVAPPGDRGSVSSYERNQAYNTEWSDDEAPAAYSGGETNGGAGTGTASGVRVRALYDYDGQEQDELTFKAGDELTKTEDEDDQGWCRGRLDTGREGLYPANYVEEI</sequence>
<proteinExistence type="predicted"/>
<keyword evidence="7" id="KW-0254">Endocytosis</keyword>
<dbReference type="Ensembl" id="ENSELUT00000041240.3">
    <property type="protein sequence ID" value="ENSELUP00000019934.3"/>
    <property type="gene ID" value="ENSELUG00000019245.3"/>
</dbReference>
<evidence type="ECO:0000256" key="5">
    <source>
        <dbReference type="ARBA" id="ARBA00022475"/>
    </source>
</evidence>
<evidence type="ECO:0000256" key="13">
    <source>
        <dbReference type="PROSITE-ProRule" id="PRU00192"/>
    </source>
</evidence>
<feature type="domain" description="SH3" evidence="16">
    <location>
        <begin position="381"/>
        <end position="440"/>
    </location>
</feature>
<dbReference type="InterPro" id="IPR035743">
    <property type="entry name" value="PACSIN1/PACSIN2_SH3"/>
</dbReference>
<dbReference type="AlphaFoldDB" id="A0A3P8YTK2"/>
<dbReference type="GO" id="GO:0097320">
    <property type="term" value="P:plasma membrane tubulation"/>
    <property type="evidence" value="ECO:0007669"/>
    <property type="project" value="TreeGrafter"/>
</dbReference>
<dbReference type="Bgee" id="ENSELUG00000019245">
    <property type="expression patterns" value="Expressed in brain and 8 other cell types or tissues"/>
</dbReference>
<evidence type="ECO:0000256" key="1">
    <source>
        <dbReference type="ARBA" id="ARBA00004284"/>
    </source>
</evidence>
<dbReference type="InterPro" id="IPR031160">
    <property type="entry name" value="F_BAR_dom"/>
</dbReference>
<dbReference type="Gene3D" id="1.20.1270.60">
    <property type="entry name" value="Arfaptin homology (AH) domain/BAR domain"/>
    <property type="match status" value="1"/>
</dbReference>
<dbReference type="GeneTree" id="ENSGT00950000182973"/>
<dbReference type="SMART" id="SM00326">
    <property type="entry name" value="SH3"/>
    <property type="match status" value="1"/>
</dbReference>
<protein>
    <recommendedName>
        <fullName evidence="20">Protein kinase C and casein kinase substrate in neurons protein 1</fullName>
    </recommendedName>
</protein>
<dbReference type="GO" id="GO:0005768">
    <property type="term" value="C:endosome"/>
    <property type="evidence" value="ECO:0007669"/>
    <property type="project" value="TreeGrafter"/>
</dbReference>
<evidence type="ECO:0000256" key="8">
    <source>
        <dbReference type="ARBA" id="ARBA00023054"/>
    </source>
</evidence>
<evidence type="ECO:0000256" key="14">
    <source>
        <dbReference type="PROSITE-ProRule" id="PRU01077"/>
    </source>
</evidence>
<dbReference type="GO" id="GO:0030100">
    <property type="term" value="P:regulation of endocytosis"/>
    <property type="evidence" value="ECO:0007669"/>
    <property type="project" value="TreeGrafter"/>
</dbReference>
<keyword evidence="4 13" id="KW-0728">SH3 domain</keyword>
<dbReference type="Gene3D" id="2.30.30.40">
    <property type="entry name" value="SH3 Domains"/>
    <property type="match status" value="1"/>
</dbReference>
<accession>A0A3P8YTK2</accession>
<evidence type="ECO:0000259" key="16">
    <source>
        <dbReference type="PROSITE" id="PS50002"/>
    </source>
</evidence>
<name>A0A3P8YTK2_ESOLU</name>
<evidence type="ECO:0000256" key="10">
    <source>
        <dbReference type="ARBA" id="ARBA00023136"/>
    </source>
</evidence>
<dbReference type="Proteomes" id="UP000265140">
    <property type="component" value="Chromosome 12"/>
</dbReference>
<dbReference type="SUPFAM" id="SSF50044">
    <property type="entry name" value="SH3-domain"/>
    <property type="match status" value="1"/>
</dbReference>
<dbReference type="PROSITE" id="PS51741">
    <property type="entry name" value="F_BAR"/>
    <property type="match status" value="1"/>
</dbReference>